<dbReference type="SUPFAM" id="SSF50978">
    <property type="entry name" value="WD40 repeat-like"/>
    <property type="match status" value="1"/>
</dbReference>
<protein>
    <recommendedName>
        <fullName evidence="4">WD40-repeat-containing domain protein</fullName>
    </recommendedName>
</protein>
<dbReference type="InterPro" id="IPR051150">
    <property type="entry name" value="SWT21/TCAB1_mRNA_Telomere"/>
</dbReference>
<dbReference type="EMBL" id="JANBQB010000386">
    <property type="protein sequence ID" value="KAJ1976958.1"/>
    <property type="molecule type" value="Genomic_DNA"/>
</dbReference>
<proteinExistence type="predicted"/>
<keyword evidence="3" id="KW-1185">Reference proteome</keyword>
<name>A0A9W8B5G8_9FUNG</name>
<dbReference type="Proteomes" id="UP001151582">
    <property type="component" value="Unassembled WGS sequence"/>
</dbReference>
<comment type="caution">
    <text evidence="2">The sequence shown here is derived from an EMBL/GenBank/DDBJ whole genome shotgun (WGS) entry which is preliminary data.</text>
</comment>
<gene>
    <name evidence="2" type="ORF">H4R34_003784</name>
</gene>
<organism evidence="2 3">
    <name type="scientific">Dimargaris verticillata</name>
    <dbReference type="NCBI Taxonomy" id="2761393"/>
    <lineage>
        <taxon>Eukaryota</taxon>
        <taxon>Fungi</taxon>
        <taxon>Fungi incertae sedis</taxon>
        <taxon>Zoopagomycota</taxon>
        <taxon>Kickxellomycotina</taxon>
        <taxon>Dimargaritomycetes</taxon>
        <taxon>Dimargaritales</taxon>
        <taxon>Dimargaritaceae</taxon>
        <taxon>Dimargaris</taxon>
    </lineage>
</organism>
<dbReference type="PANTHER" id="PTHR13211:SF0">
    <property type="entry name" value="TELOMERASE CAJAL BODY PROTEIN 1"/>
    <property type="match status" value="1"/>
</dbReference>
<reference evidence="2" key="1">
    <citation type="submission" date="2022-07" db="EMBL/GenBank/DDBJ databases">
        <title>Phylogenomic reconstructions and comparative analyses of Kickxellomycotina fungi.</title>
        <authorList>
            <person name="Reynolds N.K."/>
            <person name="Stajich J.E."/>
            <person name="Barry K."/>
            <person name="Grigoriev I.V."/>
            <person name="Crous P."/>
            <person name="Smith M.E."/>
        </authorList>
    </citation>
    <scope>NUCLEOTIDE SEQUENCE</scope>
    <source>
        <strain evidence="2">RSA 567</strain>
    </source>
</reference>
<dbReference type="OrthoDB" id="239865at2759"/>
<dbReference type="AlphaFoldDB" id="A0A9W8B5G8"/>
<dbReference type="InterPro" id="IPR036322">
    <property type="entry name" value="WD40_repeat_dom_sf"/>
</dbReference>
<feature type="region of interest" description="Disordered" evidence="1">
    <location>
        <begin position="377"/>
        <end position="415"/>
    </location>
</feature>
<dbReference type="PANTHER" id="PTHR13211">
    <property type="entry name" value="TELOMERASE CAJAL BODY PROTEIN 1"/>
    <property type="match status" value="1"/>
</dbReference>
<sequence>MAHSPTMSSAADSFAAELPQPTFRWLDCLAASAPILVATTGNRYCARIADTLQAETLANQPRPQATGRGQEFNCFRAGHWSPDGAFILTSSHDQCARVFQLPETVLTGIQPAELAPFLTIREAEGIIDCRWYPFTNYYDPSTWCFLVSTRDHPMHLWDAYMGHVRCTYIAQDQREQVIAPTATQFNLDATKIYGGFHNHIQIFDIARPGKSMDVIPITPTRRSQQGQKGLVSAIEFNPDHSGLYAVATFANTVGLYSEKTNELLYLKKLPNGTGVTQAAASAISNRKHQQLYCWDIRNSGEFLYHLERPLYTNQRLVFDIDSAGETLVTGWQDGAVALHDLKQLQDHRGTASPVSTFKAHDGQHHLDLDVSALCSQSPSVDADSASGDHGSAHQAPDTSVRLWRWDNPIPQNESP</sequence>
<dbReference type="Gene3D" id="2.130.10.10">
    <property type="entry name" value="YVTN repeat-like/Quinoprotein amine dehydrogenase"/>
    <property type="match status" value="2"/>
</dbReference>
<evidence type="ECO:0008006" key="4">
    <source>
        <dbReference type="Google" id="ProtNLM"/>
    </source>
</evidence>
<evidence type="ECO:0000256" key="1">
    <source>
        <dbReference type="SAM" id="MobiDB-lite"/>
    </source>
</evidence>
<evidence type="ECO:0000313" key="3">
    <source>
        <dbReference type="Proteomes" id="UP001151582"/>
    </source>
</evidence>
<dbReference type="InterPro" id="IPR015943">
    <property type="entry name" value="WD40/YVTN_repeat-like_dom_sf"/>
</dbReference>
<evidence type="ECO:0000313" key="2">
    <source>
        <dbReference type="EMBL" id="KAJ1976958.1"/>
    </source>
</evidence>
<accession>A0A9W8B5G8</accession>